<keyword evidence="5 6" id="KW-0472">Membrane</keyword>
<dbReference type="GO" id="GO:0007165">
    <property type="term" value="P:signal transduction"/>
    <property type="evidence" value="ECO:0007669"/>
    <property type="project" value="UniProtKB-KW"/>
</dbReference>
<dbReference type="EMBL" id="HBUF01067327">
    <property type="protein sequence ID" value="CAG6628105.1"/>
    <property type="molecule type" value="Transcribed_RNA"/>
</dbReference>
<dbReference type="GO" id="GO:0050909">
    <property type="term" value="P:sensory perception of taste"/>
    <property type="evidence" value="ECO:0007669"/>
    <property type="project" value="InterPro"/>
</dbReference>
<evidence type="ECO:0000256" key="6">
    <source>
        <dbReference type="RuleBase" id="RU363108"/>
    </source>
</evidence>
<dbReference type="GO" id="GO:0005886">
    <property type="term" value="C:plasma membrane"/>
    <property type="evidence" value="ECO:0007669"/>
    <property type="project" value="UniProtKB-SubCell"/>
</dbReference>
<evidence type="ECO:0000256" key="1">
    <source>
        <dbReference type="ARBA" id="ARBA00004651"/>
    </source>
</evidence>
<sequence>MMPPNRKGKHYNLSLLEKCCLTLVSLVQIAFIFYFVHPESALWRKFTAFYLQKFLNNFSAAVSMLMYVYHYVPMNNMIEEVTQLDKLFLILSPNLNCRKKLSFTVIRTWKLRIPFYLGLLFYWSVHCAERLSYKGIQVWTVRNVLETISIVFRFCGIKLVSIIEINFVLYAFVDFTLLVRHRLNVLNRLIIARCSKTSQYSSLIHNVIISEHDVSLILLIYTKLQRVQRRLLLCFRISILLFFSINVYCLILVALTAYNQYFSEKFETKHASSCEFLLRSAICYSVILVCVLCTREADQIAINMQRFTSISPNLKFFHMELRDRKFKFEIFRFFSLDFDTFLAMMGFISTYIVIMAQFKTDTIQYPDS</sequence>
<dbReference type="AlphaFoldDB" id="A0A8D8QAF0"/>
<proteinExistence type="inferred from homology"/>
<feature type="transmembrane region" description="Helical" evidence="6">
    <location>
        <begin position="150"/>
        <end position="173"/>
    </location>
</feature>
<evidence type="ECO:0000256" key="5">
    <source>
        <dbReference type="ARBA" id="ARBA00023136"/>
    </source>
</evidence>
<feature type="transmembrane region" description="Helical" evidence="6">
    <location>
        <begin position="276"/>
        <end position="294"/>
    </location>
</feature>
<keyword evidence="4 6" id="KW-1133">Transmembrane helix</keyword>
<comment type="function">
    <text evidence="6">Gustatory receptor which mediates acceptance or avoidance behavior, depending on its substrates.</text>
</comment>
<feature type="transmembrane region" description="Helical" evidence="6">
    <location>
        <begin position="20"/>
        <end position="37"/>
    </location>
</feature>
<keyword evidence="2 6" id="KW-1003">Cell membrane</keyword>
<comment type="similarity">
    <text evidence="6">Belongs to the insect chemoreceptor superfamily. Gustatory receptor (GR) family.</text>
</comment>
<evidence type="ECO:0000256" key="4">
    <source>
        <dbReference type="ARBA" id="ARBA00022989"/>
    </source>
</evidence>
<keyword evidence="6" id="KW-0807">Transducer</keyword>
<keyword evidence="3 6" id="KW-0812">Transmembrane</keyword>
<comment type="subcellular location">
    <subcellularLocation>
        <location evidence="1 6">Cell membrane</location>
        <topology evidence="1 6">Multi-pass membrane protein</topology>
    </subcellularLocation>
</comment>
<feature type="transmembrane region" description="Helical" evidence="6">
    <location>
        <begin position="49"/>
        <end position="69"/>
    </location>
</feature>
<accession>A0A8D8QAF0</accession>
<dbReference type="InterPro" id="IPR013604">
    <property type="entry name" value="7TM_chemorcpt"/>
</dbReference>
<evidence type="ECO:0000313" key="7">
    <source>
        <dbReference type="EMBL" id="CAG6628105.1"/>
    </source>
</evidence>
<reference evidence="7" key="1">
    <citation type="submission" date="2021-05" db="EMBL/GenBank/DDBJ databases">
        <authorList>
            <person name="Alioto T."/>
            <person name="Alioto T."/>
            <person name="Gomez Garrido J."/>
        </authorList>
    </citation>
    <scope>NUCLEOTIDE SEQUENCE</scope>
</reference>
<organism evidence="7">
    <name type="scientific">Cacopsylla melanoneura</name>
    <dbReference type="NCBI Taxonomy" id="428564"/>
    <lineage>
        <taxon>Eukaryota</taxon>
        <taxon>Metazoa</taxon>
        <taxon>Ecdysozoa</taxon>
        <taxon>Arthropoda</taxon>
        <taxon>Hexapoda</taxon>
        <taxon>Insecta</taxon>
        <taxon>Pterygota</taxon>
        <taxon>Neoptera</taxon>
        <taxon>Paraneoptera</taxon>
        <taxon>Hemiptera</taxon>
        <taxon>Sternorrhyncha</taxon>
        <taxon>Psylloidea</taxon>
        <taxon>Psyllidae</taxon>
        <taxon>Psyllinae</taxon>
        <taxon>Cacopsylla</taxon>
    </lineage>
</organism>
<evidence type="ECO:0000256" key="2">
    <source>
        <dbReference type="ARBA" id="ARBA00022475"/>
    </source>
</evidence>
<keyword evidence="6" id="KW-0675">Receptor</keyword>
<feature type="transmembrane region" description="Helical" evidence="6">
    <location>
        <begin position="334"/>
        <end position="358"/>
    </location>
</feature>
<feature type="transmembrane region" description="Helical" evidence="6">
    <location>
        <begin position="233"/>
        <end position="256"/>
    </location>
</feature>
<dbReference type="Pfam" id="PF08395">
    <property type="entry name" value="7tm_7"/>
    <property type="match status" value="1"/>
</dbReference>
<evidence type="ECO:0000256" key="3">
    <source>
        <dbReference type="ARBA" id="ARBA00022692"/>
    </source>
</evidence>
<name>A0A8D8QAF0_9HEMI</name>
<feature type="transmembrane region" description="Helical" evidence="6">
    <location>
        <begin position="109"/>
        <end position="125"/>
    </location>
</feature>
<protein>
    <recommendedName>
        <fullName evidence="6">Gustatory receptor</fullName>
    </recommendedName>
</protein>